<protein>
    <submittedName>
        <fullName evidence="3">NAD-dependent epimerase/dehydratase family protein</fullName>
    </submittedName>
</protein>
<dbReference type="RefSeq" id="WP_211558557.1">
    <property type="nucleotide sequence ID" value="NZ_JAGVRK010000001.1"/>
</dbReference>
<keyword evidence="4" id="KW-1185">Reference proteome</keyword>
<evidence type="ECO:0000256" key="1">
    <source>
        <dbReference type="ARBA" id="ARBA00007637"/>
    </source>
</evidence>
<gene>
    <name evidence="3" type="ORF">J9317_11015</name>
</gene>
<dbReference type="PANTHER" id="PTHR43000">
    <property type="entry name" value="DTDP-D-GLUCOSE 4,6-DEHYDRATASE-RELATED"/>
    <property type="match status" value="1"/>
</dbReference>
<comment type="caution">
    <text evidence="3">The sequence shown here is derived from an EMBL/GenBank/DDBJ whole genome shotgun (WGS) entry which is preliminary data.</text>
</comment>
<dbReference type="InterPro" id="IPR036291">
    <property type="entry name" value="NAD(P)-bd_dom_sf"/>
</dbReference>
<name>A0ABS5LEW6_9BACI</name>
<comment type="similarity">
    <text evidence="1">Belongs to the NAD(P)-dependent epimerase/dehydratase family.</text>
</comment>
<sequence>MSKRILITRANDFTGRHACQHFIEKGYEVIGTASWPSENNRDFKDFNMRLCDLTDENAVTELINQTKPDCLLHLEGIGYAGEKGTYTISNLKANMLSTILLLDALSRKNPDSKTLITVSALQAERLHLELIPHHLSKPLQTLCSLAWGKLYGLDAVIAKPSNLIGPGYSEGECAAFAKAIMNMQKNGTDRKLTIDNPIAEKDFLDVRDAMAGYEILLNFSLSGETYDVCSGKNRSIQDVAEGYKMITPFPFEIEAKEGLPAEANSMGNPARLLDIGWKPRYSFEDSLSDTLDFYLQT</sequence>
<dbReference type="SUPFAM" id="SSF51735">
    <property type="entry name" value="NAD(P)-binding Rossmann-fold domains"/>
    <property type="match status" value="1"/>
</dbReference>
<dbReference type="Proteomes" id="UP000682403">
    <property type="component" value="Unassembled WGS sequence"/>
</dbReference>
<dbReference type="InterPro" id="IPR001509">
    <property type="entry name" value="Epimerase_deHydtase"/>
</dbReference>
<evidence type="ECO:0000313" key="3">
    <source>
        <dbReference type="EMBL" id="MBS2969295.1"/>
    </source>
</evidence>
<feature type="domain" description="NAD-dependent epimerase/dehydratase" evidence="2">
    <location>
        <begin position="5"/>
        <end position="228"/>
    </location>
</feature>
<organism evidence="3 4">
    <name type="scientific">Metabacillus flavus</name>
    <dbReference type="NCBI Taxonomy" id="2823519"/>
    <lineage>
        <taxon>Bacteria</taxon>
        <taxon>Bacillati</taxon>
        <taxon>Bacillota</taxon>
        <taxon>Bacilli</taxon>
        <taxon>Bacillales</taxon>
        <taxon>Bacillaceae</taxon>
        <taxon>Metabacillus</taxon>
    </lineage>
</organism>
<dbReference type="Gene3D" id="3.40.50.720">
    <property type="entry name" value="NAD(P)-binding Rossmann-like Domain"/>
    <property type="match status" value="1"/>
</dbReference>
<evidence type="ECO:0000259" key="2">
    <source>
        <dbReference type="Pfam" id="PF01370"/>
    </source>
</evidence>
<evidence type="ECO:0000313" key="4">
    <source>
        <dbReference type="Proteomes" id="UP000682403"/>
    </source>
</evidence>
<reference evidence="3 4" key="1">
    <citation type="submission" date="2021-04" db="EMBL/GenBank/DDBJ databases">
        <title>Metabacillus sp. strain KIGAM252 whole genome sequence.</title>
        <authorList>
            <person name="Seo M.-J."/>
            <person name="Cho E.-S."/>
            <person name="Hwang C.Y."/>
            <person name="Yoon D.J."/>
        </authorList>
    </citation>
    <scope>NUCLEOTIDE SEQUENCE [LARGE SCALE GENOMIC DNA]</scope>
    <source>
        <strain evidence="3 4">KIGAM252</strain>
    </source>
</reference>
<dbReference type="Pfam" id="PF01370">
    <property type="entry name" value="Epimerase"/>
    <property type="match status" value="1"/>
</dbReference>
<dbReference type="EMBL" id="JAGVRK010000001">
    <property type="protein sequence ID" value="MBS2969295.1"/>
    <property type="molecule type" value="Genomic_DNA"/>
</dbReference>
<accession>A0ABS5LEW6</accession>
<proteinExistence type="inferred from homology"/>